<sequence>MTAGVFPGTGLFQRAAAAFADCIPVDPADDGLFGPGSVTWRVHADLSAPVSGLRSLLLQALHPLAMAGVDQHSHWREDPAARFASTSAYVLTTTYGDKAAARAAAARVRQIHEHVRGTDPVTGKHYEASDPALLIWVHAALVDSALAAADRYGTGLSDADKDRYVAEMTAVAEIIGVPAASFADGGAPANVAELDAYFAAVRPDLATSRSTEDTATYLLGMPDVEPELAEVWQVLAAAAVTSLPDWARAMYQFGEGGPAPDSVPPGRDEVRQVLGILDAVYLGEPGVLEARQRLTLRIRRAEQARAEETSAGQAPAEQTR</sequence>
<dbReference type="PANTHER" id="PTHR36151">
    <property type="entry name" value="BLR2777 PROTEIN"/>
    <property type="match status" value="1"/>
</dbReference>
<evidence type="ECO:0000259" key="1">
    <source>
        <dbReference type="Pfam" id="PF09995"/>
    </source>
</evidence>
<accession>A0A6P2BWI6</accession>
<reference evidence="2 3" key="1">
    <citation type="submission" date="2018-11" db="EMBL/GenBank/DDBJ databases">
        <title>Trebonia kvetii gen.nov., sp.nov., a novel acidophilic actinobacterium, and proposal of the new actinobacterial family Treboniaceae fam. nov.</title>
        <authorList>
            <person name="Rapoport D."/>
            <person name="Sagova-Mareckova M."/>
            <person name="Sedlacek I."/>
            <person name="Provaznik J."/>
            <person name="Kralova S."/>
            <person name="Pavlinic D."/>
            <person name="Benes V."/>
            <person name="Kopecky J."/>
        </authorList>
    </citation>
    <scope>NUCLEOTIDE SEQUENCE [LARGE SCALE GENOMIC DNA]</scope>
    <source>
        <strain evidence="2 3">15Tr583</strain>
    </source>
</reference>
<feature type="domain" description="ER-bound oxygenase mpaB/mpaB'/Rubber oxygenase catalytic" evidence="1">
    <location>
        <begin position="40"/>
        <end position="254"/>
    </location>
</feature>
<proteinExistence type="predicted"/>
<organism evidence="2 3">
    <name type="scientific">Trebonia kvetii</name>
    <dbReference type="NCBI Taxonomy" id="2480626"/>
    <lineage>
        <taxon>Bacteria</taxon>
        <taxon>Bacillati</taxon>
        <taxon>Actinomycetota</taxon>
        <taxon>Actinomycetes</taxon>
        <taxon>Streptosporangiales</taxon>
        <taxon>Treboniaceae</taxon>
        <taxon>Trebonia</taxon>
    </lineage>
</organism>
<dbReference type="EMBL" id="RPFW01000004">
    <property type="protein sequence ID" value="TVZ03308.1"/>
    <property type="molecule type" value="Genomic_DNA"/>
</dbReference>
<dbReference type="PANTHER" id="PTHR36151:SF3">
    <property type="entry name" value="ER-BOUND OXYGENASE MPAB_MPAB'_RUBBER OXYGENASE CATALYTIC DOMAIN-CONTAINING PROTEIN"/>
    <property type="match status" value="1"/>
</dbReference>
<dbReference type="Proteomes" id="UP000460272">
    <property type="component" value="Unassembled WGS sequence"/>
</dbReference>
<comment type="caution">
    <text evidence="2">The sequence shown here is derived from an EMBL/GenBank/DDBJ whole genome shotgun (WGS) entry which is preliminary data.</text>
</comment>
<name>A0A6P2BWI6_9ACTN</name>
<evidence type="ECO:0000313" key="2">
    <source>
        <dbReference type="EMBL" id="TVZ03308.1"/>
    </source>
</evidence>
<keyword evidence="3" id="KW-1185">Reference proteome</keyword>
<dbReference type="GO" id="GO:0016491">
    <property type="term" value="F:oxidoreductase activity"/>
    <property type="evidence" value="ECO:0007669"/>
    <property type="project" value="InterPro"/>
</dbReference>
<gene>
    <name evidence="2" type="ORF">EAS64_23120</name>
</gene>
<protein>
    <submittedName>
        <fullName evidence="2">DUF2236 domain-containing protein</fullName>
    </submittedName>
</protein>
<dbReference type="OrthoDB" id="108890at2"/>
<dbReference type="AlphaFoldDB" id="A0A6P2BWI6"/>
<dbReference type="InterPro" id="IPR018713">
    <property type="entry name" value="MPAB/Lcp_cat_dom"/>
</dbReference>
<dbReference type="RefSeq" id="WP_145855945.1">
    <property type="nucleotide sequence ID" value="NZ_RPFW01000004.1"/>
</dbReference>
<evidence type="ECO:0000313" key="3">
    <source>
        <dbReference type="Proteomes" id="UP000460272"/>
    </source>
</evidence>
<dbReference type="Pfam" id="PF09995">
    <property type="entry name" value="MPAB_Lcp_cat"/>
    <property type="match status" value="1"/>
</dbReference>